<evidence type="ECO:0000313" key="7">
    <source>
        <dbReference type="EMBL" id="TGZ50917.1"/>
    </source>
</evidence>
<evidence type="ECO:0000256" key="4">
    <source>
        <dbReference type="ARBA" id="ARBA00023136"/>
    </source>
</evidence>
<dbReference type="SUPFAM" id="SSF103473">
    <property type="entry name" value="MFS general substrate transporter"/>
    <property type="match status" value="1"/>
</dbReference>
<evidence type="ECO:0000256" key="2">
    <source>
        <dbReference type="ARBA" id="ARBA00022692"/>
    </source>
</evidence>
<organism evidence="7 8">
    <name type="scientific">Temnothorax longispinosus</name>
    <dbReference type="NCBI Taxonomy" id="300112"/>
    <lineage>
        <taxon>Eukaryota</taxon>
        <taxon>Metazoa</taxon>
        <taxon>Ecdysozoa</taxon>
        <taxon>Arthropoda</taxon>
        <taxon>Hexapoda</taxon>
        <taxon>Insecta</taxon>
        <taxon>Pterygota</taxon>
        <taxon>Neoptera</taxon>
        <taxon>Endopterygota</taxon>
        <taxon>Hymenoptera</taxon>
        <taxon>Apocrita</taxon>
        <taxon>Aculeata</taxon>
        <taxon>Formicoidea</taxon>
        <taxon>Formicidae</taxon>
        <taxon>Myrmicinae</taxon>
        <taxon>Temnothorax</taxon>
    </lineage>
</organism>
<feature type="transmembrane region" description="Helical" evidence="5">
    <location>
        <begin position="261"/>
        <end position="286"/>
    </location>
</feature>
<dbReference type="EMBL" id="QBLH01001835">
    <property type="protein sequence ID" value="TGZ50917.1"/>
    <property type="molecule type" value="Genomic_DNA"/>
</dbReference>
<feature type="transmembrane region" description="Helical" evidence="5">
    <location>
        <begin position="136"/>
        <end position="162"/>
    </location>
</feature>
<evidence type="ECO:0000313" key="8">
    <source>
        <dbReference type="Proteomes" id="UP000310200"/>
    </source>
</evidence>
<keyword evidence="2 5" id="KW-0812">Transmembrane</keyword>
<feature type="transmembrane region" description="Helical" evidence="5">
    <location>
        <begin position="421"/>
        <end position="441"/>
    </location>
</feature>
<comment type="caution">
    <text evidence="7">The sequence shown here is derived from an EMBL/GenBank/DDBJ whole genome shotgun (WGS) entry which is preliminary data.</text>
</comment>
<feature type="transmembrane region" description="Helical" evidence="5">
    <location>
        <begin position="298"/>
        <end position="317"/>
    </location>
</feature>
<dbReference type="InterPro" id="IPR005829">
    <property type="entry name" value="Sugar_transporter_CS"/>
</dbReference>
<dbReference type="InterPro" id="IPR036259">
    <property type="entry name" value="MFS_trans_sf"/>
</dbReference>
<dbReference type="Gene3D" id="1.20.1250.20">
    <property type="entry name" value="MFS general substrate transporter like domains"/>
    <property type="match status" value="1"/>
</dbReference>
<reference evidence="7 8" key="1">
    <citation type="journal article" date="2019" name="Philos. Trans. R. Soc. Lond., B, Biol. Sci.">
        <title>Ant behaviour and brain gene expression of defending hosts depend on the ecological success of the intruding social parasite.</title>
        <authorList>
            <person name="Kaur R."/>
            <person name="Stoldt M."/>
            <person name="Jongepier E."/>
            <person name="Feldmeyer B."/>
            <person name="Menzel F."/>
            <person name="Bornberg-Bauer E."/>
            <person name="Foitzik S."/>
        </authorList>
    </citation>
    <scope>NUCLEOTIDE SEQUENCE [LARGE SCALE GENOMIC DNA]</scope>
    <source>
        <tissue evidence="7">Whole body</tissue>
    </source>
</reference>
<feature type="transmembrane region" description="Helical" evidence="5">
    <location>
        <begin position="329"/>
        <end position="349"/>
    </location>
</feature>
<feature type="transmembrane region" description="Helical" evidence="5">
    <location>
        <begin position="109"/>
        <end position="130"/>
    </location>
</feature>
<feature type="transmembrane region" description="Helical" evidence="5">
    <location>
        <begin position="12"/>
        <end position="32"/>
    </location>
</feature>
<gene>
    <name evidence="7" type="ORF">DBV15_11900</name>
</gene>
<dbReference type="PROSITE" id="PS00216">
    <property type="entry name" value="SUGAR_TRANSPORT_1"/>
    <property type="match status" value="1"/>
</dbReference>
<feature type="transmembrane region" description="Helical" evidence="5">
    <location>
        <begin position="355"/>
        <end position="376"/>
    </location>
</feature>
<feature type="domain" description="Major facilitator superfamily (MFS) profile" evidence="6">
    <location>
        <begin position="19"/>
        <end position="446"/>
    </location>
</feature>
<name>A0A4S2KSC0_9HYME</name>
<keyword evidence="8" id="KW-1185">Reference proteome</keyword>
<accession>A0A4S2KSC0</accession>
<dbReference type="InterPro" id="IPR020846">
    <property type="entry name" value="MFS_dom"/>
</dbReference>
<dbReference type="PANTHER" id="PTHR23507">
    <property type="entry name" value="ZGC:174356"/>
    <property type="match status" value="1"/>
</dbReference>
<dbReference type="PANTHER" id="PTHR23507:SF39">
    <property type="entry name" value="GH23453P-RELATED"/>
    <property type="match status" value="1"/>
</dbReference>
<proteinExistence type="predicted"/>
<feature type="transmembrane region" description="Helical" evidence="5">
    <location>
        <begin position="388"/>
        <end position="409"/>
    </location>
</feature>
<evidence type="ECO:0000259" key="6">
    <source>
        <dbReference type="PROSITE" id="PS50850"/>
    </source>
</evidence>
<dbReference type="InterPro" id="IPR011701">
    <property type="entry name" value="MFS"/>
</dbReference>
<evidence type="ECO:0000256" key="1">
    <source>
        <dbReference type="ARBA" id="ARBA00004141"/>
    </source>
</evidence>
<dbReference type="GO" id="GO:0022857">
    <property type="term" value="F:transmembrane transporter activity"/>
    <property type="evidence" value="ECO:0007669"/>
    <property type="project" value="InterPro"/>
</dbReference>
<dbReference type="AlphaFoldDB" id="A0A4S2KSC0"/>
<dbReference type="Proteomes" id="UP000310200">
    <property type="component" value="Unassembled WGS sequence"/>
</dbReference>
<keyword evidence="3 5" id="KW-1133">Transmembrane helix</keyword>
<keyword evidence="4 5" id="KW-0472">Membrane</keyword>
<evidence type="ECO:0000256" key="5">
    <source>
        <dbReference type="SAM" id="Phobius"/>
    </source>
</evidence>
<protein>
    <submittedName>
        <fullName evidence="7">Proton-coupled folate transporter</fullName>
    </submittedName>
</protein>
<feature type="transmembrane region" description="Helical" evidence="5">
    <location>
        <begin position="174"/>
        <end position="195"/>
    </location>
</feature>
<dbReference type="PROSITE" id="PS50850">
    <property type="entry name" value="MFS"/>
    <property type="match status" value="1"/>
</dbReference>
<dbReference type="GO" id="GO:0016020">
    <property type="term" value="C:membrane"/>
    <property type="evidence" value="ECO:0007669"/>
    <property type="project" value="UniProtKB-SubCell"/>
</dbReference>
<feature type="transmembrane region" description="Helical" evidence="5">
    <location>
        <begin position="201"/>
        <end position="223"/>
    </location>
</feature>
<comment type="subcellular location">
    <subcellularLocation>
        <location evidence="1">Membrane</location>
        <topology evidence="1">Multi-pass membrane protein</topology>
    </subcellularLocation>
</comment>
<sequence length="464" mass="51720">MDRTIPEWRRYLLVQPPIVLLLLALSMSGTILTDLIVYRTCTTTLKINKTECLILYNNSSSQEALRINSMVQPYASLIVMGKSFLDSISPSILSLFLGPWSDKYGRKPVLLLGYISTSLNYLLLSVMANWDVVPWYFLIADIPTALLGGISVLMLASMCYITDMTDDNERAWHLAWLDAWVSLGVLIGLLSGPVILDAYGYTAVFSVATMLCTLATLYILFFVPETVQSQTSGIRKVFDCTLVKDLINACVKKRDGFNRSLVWSCIACLTFLLIVFEGNLAIGYLFASARLGWTVEKYSTYVAMDVVVGGLGMISGIRLMRKYAGFPEAVVAIVSVTSSFGSALVRAFTWQSWHMYLSMVLGMFGNISRPMIRAILSKVVPTQDTGKVFALAMSLETLLPFAAASLYTFLYAHYMPPLYPLPVWFLSALFYVITIVILIYMQIQMVRSITVPFTPLAEDNDSIH</sequence>
<evidence type="ECO:0000256" key="3">
    <source>
        <dbReference type="ARBA" id="ARBA00022989"/>
    </source>
</evidence>
<dbReference type="Pfam" id="PF07690">
    <property type="entry name" value="MFS_1"/>
    <property type="match status" value="1"/>
</dbReference>